<comment type="caution">
    <text evidence="2">The sequence shown here is derived from an EMBL/GenBank/DDBJ whole genome shotgun (WGS) entry which is preliminary data.</text>
</comment>
<gene>
    <name evidence="2" type="ORF">SGQ83_05450</name>
</gene>
<dbReference type="InterPro" id="IPR051531">
    <property type="entry name" value="N-acetyltransferase"/>
</dbReference>
<dbReference type="Gene3D" id="3.40.630.30">
    <property type="match status" value="1"/>
</dbReference>
<dbReference type="PROSITE" id="PS51186">
    <property type="entry name" value="GNAT"/>
    <property type="match status" value="1"/>
</dbReference>
<dbReference type="CDD" id="cd04301">
    <property type="entry name" value="NAT_SF"/>
    <property type="match status" value="1"/>
</dbReference>
<dbReference type="InterPro" id="IPR016181">
    <property type="entry name" value="Acyl_CoA_acyltransferase"/>
</dbReference>
<name>A0ABU4RBC3_9FLAO</name>
<organism evidence="2 3">
    <name type="scientific">Flavobacterium cupriresistens</name>
    <dbReference type="NCBI Taxonomy" id="2893885"/>
    <lineage>
        <taxon>Bacteria</taxon>
        <taxon>Pseudomonadati</taxon>
        <taxon>Bacteroidota</taxon>
        <taxon>Flavobacteriia</taxon>
        <taxon>Flavobacteriales</taxon>
        <taxon>Flavobacteriaceae</taxon>
        <taxon>Flavobacterium</taxon>
    </lineage>
</organism>
<evidence type="ECO:0000259" key="1">
    <source>
        <dbReference type="PROSITE" id="PS51186"/>
    </source>
</evidence>
<dbReference type="Proteomes" id="UP001273350">
    <property type="component" value="Unassembled WGS sequence"/>
</dbReference>
<keyword evidence="3" id="KW-1185">Reference proteome</keyword>
<dbReference type="Pfam" id="PF13302">
    <property type="entry name" value="Acetyltransf_3"/>
    <property type="match status" value="1"/>
</dbReference>
<evidence type="ECO:0000313" key="2">
    <source>
        <dbReference type="EMBL" id="MDX6188785.1"/>
    </source>
</evidence>
<proteinExistence type="predicted"/>
<protein>
    <submittedName>
        <fullName evidence="2">GNAT family N-acetyltransferase</fullName>
    </submittedName>
</protein>
<dbReference type="EMBL" id="JAWXVI010000003">
    <property type="protein sequence ID" value="MDX6188785.1"/>
    <property type="molecule type" value="Genomic_DNA"/>
</dbReference>
<sequence>MNIYFTNFPDLPTERLHLRAISEQDAEAIHKLQSDSVVNAFVGRNITSTLESAKAYVLRMRTLVQKNECIYWVIASKDNNTFIGSVCCWNFDLENEIVEIGYEMLPEFQGKGFMTEALKAVIEYTFGTIKANLITAFPSSDNNNSVAILKKLDFVFENESYNNKHQNIKNLTTYTLRPQTH</sequence>
<dbReference type="SUPFAM" id="SSF55729">
    <property type="entry name" value="Acyl-CoA N-acyltransferases (Nat)"/>
    <property type="match status" value="1"/>
</dbReference>
<reference evidence="2 3" key="1">
    <citation type="submission" date="2023-11" db="EMBL/GenBank/DDBJ databases">
        <title>Unpublished Manusciprt.</title>
        <authorList>
            <person name="Saticioglu I.B."/>
            <person name="Ay H."/>
            <person name="Ajmi N."/>
            <person name="Altun S."/>
            <person name="Duman M."/>
        </authorList>
    </citation>
    <scope>NUCLEOTIDE SEQUENCE [LARGE SCALE GENOMIC DNA]</scope>
    <source>
        <strain evidence="2 3">Fl-318</strain>
    </source>
</reference>
<dbReference type="RefSeq" id="WP_230004688.1">
    <property type="nucleotide sequence ID" value="NZ_CP087134.1"/>
</dbReference>
<feature type="domain" description="N-acetyltransferase" evidence="1">
    <location>
        <begin position="16"/>
        <end position="172"/>
    </location>
</feature>
<evidence type="ECO:0000313" key="3">
    <source>
        <dbReference type="Proteomes" id="UP001273350"/>
    </source>
</evidence>
<dbReference type="PANTHER" id="PTHR43792">
    <property type="entry name" value="GNAT FAMILY, PUTATIVE (AFU_ORTHOLOGUE AFUA_3G00765)-RELATED-RELATED"/>
    <property type="match status" value="1"/>
</dbReference>
<dbReference type="InterPro" id="IPR000182">
    <property type="entry name" value="GNAT_dom"/>
</dbReference>
<accession>A0ABU4RBC3</accession>